<dbReference type="GO" id="GO:0006096">
    <property type="term" value="P:glycolytic process"/>
    <property type="evidence" value="ECO:0007669"/>
    <property type="project" value="UniProtKB-UniPathway"/>
</dbReference>
<dbReference type="Gene3D" id="3.20.20.70">
    <property type="entry name" value="Aldolase class I"/>
    <property type="match status" value="1"/>
</dbReference>
<evidence type="ECO:0000256" key="4">
    <source>
        <dbReference type="ARBA" id="ARBA00023152"/>
    </source>
</evidence>
<sequence length="332" mass="36283">MNHKNLEAIANSLVKEGKGILAADESHRTIKSRFDSIGIVSTEEARRSYREMLFTTNGLEKYISGVILFDETLRQSTSIGVPFPEFLSSKGIIPGIKADIGYKPIPFHSGEQITEGLDGLKERIEGYSSLGARFAKWRAVISIGEDLPSLRCIESNAHVLALYSAVCQESGIVPIVEPEVQMTGDHSIEECEKVTTKTLRIVFSELLAQGVHLEGILLKPNMVLPGDQCADQRSIQEVAETTIRSLRRSVPGAVPGVVFLSGGQSPELATAHLNEMNRRGVNPWKLSFSYGRALQEPALKAWKGETKNVSAAQKLLFDRAKCNGAATYGRSS</sequence>
<keyword evidence="4 6" id="KW-0324">Glycolysis</keyword>
<organism evidence="7 8">
    <name type="scientific">Candidatus Moanibacter tarae</name>
    <dbReference type="NCBI Taxonomy" id="2200854"/>
    <lineage>
        <taxon>Bacteria</taxon>
        <taxon>Pseudomonadati</taxon>
        <taxon>Verrucomicrobiota</taxon>
        <taxon>Opitutia</taxon>
        <taxon>Puniceicoccales</taxon>
        <taxon>Puniceicoccales incertae sedis</taxon>
        <taxon>Candidatus Moanibacter</taxon>
    </lineage>
</organism>
<dbReference type="AlphaFoldDB" id="A0A2Z4ALQ6"/>
<dbReference type="SUPFAM" id="SSF51569">
    <property type="entry name" value="Aldolase"/>
    <property type="match status" value="1"/>
</dbReference>
<accession>A0A2Z4ALQ6</accession>
<evidence type="ECO:0000313" key="7">
    <source>
        <dbReference type="EMBL" id="AWT59940.1"/>
    </source>
</evidence>
<dbReference type="PROSITE" id="PS00158">
    <property type="entry name" value="ALDOLASE_CLASS_I"/>
    <property type="match status" value="1"/>
</dbReference>
<dbReference type="Proteomes" id="UP000247465">
    <property type="component" value="Chromosome"/>
</dbReference>
<dbReference type="InterPro" id="IPR029768">
    <property type="entry name" value="Aldolase_I_AS"/>
</dbReference>
<evidence type="ECO:0000313" key="8">
    <source>
        <dbReference type="Proteomes" id="UP000247465"/>
    </source>
</evidence>
<dbReference type="UniPathway" id="UPA00109">
    <property type="reaction ID" value="UER00183"/>
</dbReference>
<comment type="catalytic activity">
    <reaction evidence="1 6">
        <text>beta-D-fructose 1,6-bisphosphate = D-glyceraldehyde 3-phosphate + dihydroxyacetone phosphate</text>
        <dbReference type="Rhea" id="RHEA:14729"/>
        <dbReference type="ChEBI" id="CHEBI:32966"/>
        <dbReference type="ChEBI" id="CHEBI:57642"/>
        <dbReference type="ChEBI" id="CHEBI:59776"/>
        <dbReference type="EC" id="4.1.2.13"/>
    </reaction>
</comment>
<name>A0A2Z4ALQ6_9BACT</name>
<dbReference type="GO" id="GO:0004332">
    <property type="term" value="F:fructose-bisphosphate aldolase activity"/>
    <property type="evidence" value="ECO:0007669"/>
    <property type="project" value="UniProtKB-EC"/>
</dbReference>
<evidence type="ECO:0000256" key="2">
    <source>
        <dbReference type="ARBA" id="ARBA00004714"/>
    </source>
</evidence>
<dbReference type="InterPro" id="IPR000741">
    <property type="entry name" value="FBA_I"/>
</dbReference>
<dbReference type="Pfam" id="PF00274">
    <property type="entry name" value="Glycolytic"/>
    <property type="match status" value="1"/>
</dbReference>
<dbReference type="InterPro" id="IPR013785">
    <property type="entry name" value="Aldolase_TIM"/>
</dbReference>
<keyword evidence="5 6" id="KW-0456">Lyase</keyword>
<dbReference type="KEGG" id="mtar:DF168_01138"/>
<dbReference type="EMBL" id="CP029803">
    <property type="protein sequence ID" value="AWT59940.1"/>
    <property type="molecule type" value="Genomic_DNA"/>
</dbReference>
<evidence type="ECO:0000256" key="1">
    <source>
        <dbReference type="ARBA" id="ARBA00000441"/>
    </source>
</evidence>
<reference evidence="7 8" key="1">
    <citation type="submission" date="2018-06" db="EMBL/GenBank/DDBJ databases">
        <title>Draft Genome Sequence of a Novel Marine Bacterium Related to the Verrucomicrobia.</title>
        <authorList>
            <person name="Vosseberg J."/>
            <person name="Martijn J."/>
            <person name="Ettema T.J.G."/>
        </authorList>
    </citation>
    <scope>NUCLEOTIDE SEQUENCE [LARGE SCALE GENOMIC DNA]</scope>
    <source>
        <strain evidence="7">TARA_B100001123</strain>
    </source>
</reference>
<dbReference type="PANTHER" id="PTHR11627">
    <property type="entry name" value="FRUCTOSE-BISPHOSPHATE ALDOLASE"/>
    <property type="match status" value="1"/>
</dbReference>
<protein>
    <recommendedName>
        <fullName evidence="6">Fructose-bisphosphate aldolase</fullName>
        <ecNumber evidence="6">4.1.2.13</ecNumber>
    </recommendedName>
</protein>
<comment type="pathway">
    <text evidence="2">Carbohydrate degradation; glycolysis; D-glyceraldehyde 3-phosphate and glycerone phosphate from D-glucose: step 4/4.</text>
</comment>
<dbReference type="NCBIfam" id="NF033379">
    <property type="entry name" value="FrucBisAld_I"/>
    <property type="match status" value="1"/>
</dbReference>
<evidence type="ECO:0000256" key="3">
    <source>
        <dbReference type="ARBA" id="ARBA00010387"/>
    </source>
</evidence>
<dbReference type="FunFam" id="3.20.20.70:FF:000140">
    <property type="entry name" value="Fructose-bisphosphate aldolase"/>
    <property type="match status" value="1"/>
</dbReference>
<proteinExistence type="inferred from homology"/>
<gene>
    <name evidence="7" type="primary">fda</name>
    <name evidence="7" type="ORF">DF168_01138</name>
</gene>
<evidence type="ECO:0000256" key="6">
    <source>
        <dbReference type="RuleBase" id="RU003994"/>
    </source>
</evidence>
<dbReference type="EC" id="4.1.2.13" evidence="6"/>
<evidence type="ECO:0000256" key="5">
    <source>
        <dbReference type="ARBA" id="ARBA00023239"/>
    </source>
</evidence>
<comment type="similarity">
    <text evidence="3 6">Belongs to the class I fructose-bisphosphate aldolase family.</text>
</comment>